<dbReference type="Gene3D" id="3.10.180.10">
    <property type="entry name" value="2,3-Dihydroxybiphenyl 1,2-Dioxygenase, domain 1"/>
    <property type="match status" value="1"/>
</dbReference>
<dbReference type="InterPro" id="IPR004360">
    <property type="entry name" value="Glyas_Fos-R_dOase_dom"/>
</dbReference>
<dbReference type="InterPro" id="IPR051332">
    <property type="entry name" value="Fosfomycin_Res_Enzymes"/>
</dbReference>
<dbReference type="EMBL" id="JBEWZI010000014">
    <property type="protein sequence ID" value="MET7015224.1"/>
    <property type="molecule type" value="Genomic_DNA"/>
</dbReference>
<name>A0ABV2TMU1_9RHOO</name>
<reference evidence="2 3" key="1">
    <citation type="submission" date="2024-07" db="EMBL/GenBank/DDBJ databases">
        <title>Uliginosibacterium flavum JJ3220;KACC:17644.</title>
        <authorList>
            <person name="Kim M.K."/>
        </authorList>
    </citation>
    <scope>NUCLEOTIDE SEQUENCE [LARGE SCALE GENOMIC DNA]</scope>
    <source>
        <strain evidence="2 3">KACC:17644</strain>
    </source>
</reference>
<accession>A0ABV2TMU1</accession>
<evidence type="ECO:0000313" key="2">
    <source>
        <dbReference type="EMBL" id="MET7015224.1"/>
    </source>
</evidence>
<dbReference type="PANTHER" id="PTHR36113:SF1">
    <property type="entry name" value="GLYOXALASE_BLEOMYCIN RESISTANCE PROTEIN_DIOXYGENASE"/>
    <property type="match status" value="1"/>
</dbReference>
<dbReference type="Proteomes" id="UP001549691">
    <property type="component" value="Unassembled WGS sequence"/>
</dbReference>
<sequence length="130" mass="14560">MHIAHLALWARDIELLKDFYVKYFGAQAGRRYANPVTQFQSYFLSFAGGARLELMQRPDVFDHPPAFPLQQFIGYAHLALATGSEAEVDALTARLIADGITRLDGPRRTGDGYYESVVLDPEGNRIEITV</sequence>
<protein>
    <submittedName>
        <fullName evidence="2">VOC family protein</fullName>
    </submittedName>
</protein>
<dbReference type="PROSITE" id="PS51819">
    <property type="entry name" value="VOC"/>
    <property type="match status" value="1"/>
</dbReference>
<comment type="caution">
    <text evidence="2">The sequence shown here is derived from an EMBL/GenBank/DDBJ whole genome shotgun (WGS) entry which is preliminary data.</text>
</comment>
<dbReference type="Pfam" id="PF00903">
    <property type="entry name" value="Glyoxalase"/>
    <property type="match status" value="1"/>
</dbReference>
<evidence type="ECO:0000259" key="1">
    <source>
        <dbReference type="PROSITE" id="PS51819"/>
    </source>
</evidence>
<organism evidence="2 3">
    <name type="scientific">Uliginosibacterium flavum</name>
    <dbReference type="NCBI Taxonomy" id="1396831"/>
    <lineage>
        <taxon>Bacteria</taxon>
        <taxon>Pseudomonadati</taxon>
        <taxon>Pseudomonadota</taxon>
        <taxon>Betaproteobacteria</taxon>
        <taxon>Rhodocyclales</taxon>
        <taxon>Zoogloeaceae</taxon>
        <taxon>Uliginosibacterium</taxon>
    </lineage>
</organism>
<feature type="domain" description="VOC" evidence="1">
    <location>
        <begin position="2"/>
        <end position="130"/>
    </location>
</feature>
<dbReference type="RefSeq" id="WP_354601684.1">
    <property type="nucleotide sequence ID" value="NZ_JBEWZI010000014.1"/>
</dbReference>
<gene>
    <name evidence="2" type="ORF">ABXR19_13600</name>
</gene>
<proteinExistence type="predicted"/>
<dbReference type="InterPro" id="IPR029068">
    <property type="entry name" value="Glyas_Bleomycin-R_OHBP_Dase"/>
</dbReference>
<keyword evidence="3" id="KW-1185">Reference proteome</keyword>
<dbReference type="SUPFAM" id="SSF54593">
    <property type="entry name" value="Glyoxalase/Bleomycin resistance protein/Dihydroxybiphenyl dioxygenase"/>
    <property type="match status" value="1"/>
</dbReference>
<dbReference type="InterPro" id="IPR037523">
    <property type="entry name" value="VOC_core"/>
</dbReference>
<dbReference type="PANTHER" id="PTHR36113">
    <property type="entry name" value="LYASE, PUTATIVE-RELATED-RELATED"/>
    <property type="match status" value="1"/>
</dbReference>
<evidence type="ECO:0000313" key="3">
    <source>
        <dbReference type="Proteomes" id="UP001549691"/>
    </source>
</evidence>